<dbReference type="Bgee" id="ENSELUG00000021782">
    <property type="expression patterns" value="Expressed in brain and 9 other cell types or tissues"/>
</dbReference>
<evidence type="ECO:0000256" key="1">
    <source>
        <dbReference type="ARBA" id="ARBA00004167"/>
    </source>
</evidence>
<reference evidence="10" key="1">
    <citation type="journal article" date="2014" name="PLoS ONE">
        <title>The genome and linkage map of the northern pike (Esox lucius): conserved synteny revealed between the salmonid sister group and the Neoteleostei.</title>
        <authorList>
            <person name="Rondeau E.B."/>
            <person name="Minkley D.R."/>
            <person name="Leong J.S."/>
            <person name="Messmer A.M."/>
            <person name="Jantzen J.R."/>
            <person name="von Schalburg K.R."/>
            <person name="Lemon C."/>
            <person name="Bird N.H."/>
            <person name="Koop B.F."/>
        </authorList>
    </citation>
    <scope>NUCLEOTIDE SEQUENCE</scope>
</reference>
<sequence>SATESQSMFPDQSDFEYDYETLRTTGVIIGVILFVSGILIALTLIQQAPRYQRQRVSSLVCVNRF</sequence>
<evidence type="ECO:0000256" key="8">
    <source>
        <dbReference type="RuleBase" id="RU364131"/>
    </source>
</evidence>
<reference evidence="9" key="4">
    <citation type="submission" date="2025-09" db="UniProtKB">
        <authorList>
            <consortium name="Ensembl"/>
        </authorList>
    </citation>
    <scope>IDENTIFICATION</scope>
</reference>
<evidence type="ECO:0000256" key="2">
    <source>
        <dbReference type="ARBA" id="ARBA00005948"/>
    </source>
</evidence>
<keyword evidence="7 8" id="KW-0472">Membrane</keyword>
<reference evidence="9" key="3">
    <citation type="submission" date="2025-08" db="UniProtKB">
        <authorList>
            <consortium name="Ensembl"/>
        </authorList>
    </citation>
    <scope>IDENTIFICATION</scope>
</reference>
<dbReference type="CDD" id="cd20325">
    <property type="entry name" value="FXYD7"/>
    <property type="match status" value="1"/>
</dbReference>
<protein>
    <recommendedName>
        <fullName evidence="8">FXYD domain-containing ion transport regulator</fullName>
    </recommendedName>
</protein>
<dbReference type="GO" id="GO:0017080">
    <property type="term" value="F:sodium channel regulator activity"/>
    <property type="evidence" value="ECO:0007669"/>
    <property type="project" value="TreeGrafter"/>
</dbReference>
<dbReference type="Ensembl" id="ENSELUT00000033934.3">
    <property type="protein sequence ID" value="ENSELUP00000022870.2"/>
    <property type="gene ID" value="ENSELUG00000021782.3"/>
</dbReference>
<dbReference type="PANTHER" id="PTHR14132">
    <property type="entry name" value="SODIUM/POTASSIUM-TRANSPORTING ATPASE SUBUNIT GAMMA"/>
    <property type="match status" value="1"/>
</dbReference>
<feature type="transmembrane region" description="Helical" evidence="8">
    <location>
        <begin position="25"/>
        <end position="45"/>
    </location>
</feature>
<keyword evidence="3 8" id="KW-0813">Transport</keyword>
<dbReference type="STRING" id="8010.ENSELUP00000022870"/>
<name>A0A3P8Z295_ESOLU</name>
<comment type="similarity">
    <text evidence="2 8">Belongs to the FXYD family.</text>
</comment>
<evidence type="ECO:0000256" key="5">
    <source>
        <dbReference type="ARBA" id="ARBA00022989"/>
    </source>
</evidence>
<dbReference type="InterPro" id="IPR047284">
    <property type="entry name" value="FXYD7"/>
</dbReference>
<dbReference type="GO" id="GO:0016020">
    <property type="term" value="C:membrane"/>
    <property type="evidence" value="ECO:0007669"/>
    <property type="project" value="UniProtKB-SubCell"/>
</dbReference>
<dbReference type="OMA" id="YQKQKVS"/>
<accession>A0A3P8Z295</accession>
<keyword evidence="4 8" id="KW-0812">Transmembrane</keyword>
<dbReference type="Pfam" id="PF02038">
    <property type="entry name" value="ATP1G1_PLM_MAT8"/>
    <property type="match status" value="1"/>
</dbReference>
<dbReference type="Gene3D" id="1.20.5.780">
    <property type="entry name" value="Single helix bin"/>
    <property type="match status" value="1"/>
</dbReference>
<organism evidence="9 10">
    <name type="scientific">Esox lucius</name>
    <name type="common">Northern pike</name>
    <dbReference type="NCBI Taxonomy" id="8010"/>
    <lineage>
        <taxon>Eukaryota</taxon>
        <taxon>Metazoa</taxon>
        <taxon>Chordata</taxon>
        <taxon>Craniata</taxon>
        <taxon>Vertebrata</taxon>
        <taxon>Euteleostomi</taxon>
        <taxon>Actinopterygii</taxon>
        <taxon>Neopterygii</taxon>
        <taxon>Teleostei</taxon>
        <taxon>Protacanthopterygii</taxon>
        <taxon>Esociformes</taxon>
        <taxon>Esocidae</taxon>
        <taxon>Esox</taxon>
    </lineage>
</organism>
<reference evidence="9" key="2">
    <citation type="submission" date="2020-02" db="EMBL/GenBank/DDBJ databases">
        <title>Esox lucius (northern pike) genome, fEsoLuc1, primary haplotype.</title>
        <authorList>
            <person name="Myers G."/>
            <person name="Karagic N."/>
            <person name="Meyer A."/>
            <person name="Pippel M."/>
            <person name="Reichard M."/>
            <person name="Winkler S."/>
            <person name="Tracey A."/>
            <person name="Sims Y."/>
            <person name="Howe K."/>
            <person name="Rhie A."/>
            <person name="Formenti G."/>
            <person name="Durbin R."/>
            <person name="Fedrigo O."/>
            <person name="Jarvis E.D."/>
        </authorList>
    </citation>
    <scope>NUCLEOTIDE SEQUENCE [LARGE SCALE GENOMIC DNA]</scope>
</reference>
<dbReference type="GO" id="GO:0043269">
    <property type="term" value="P:regulation of monoatomic ion transport"/>
    <property type="evidence" value="ECO:0007669"/>
    <property type="project" value="InterPro"/>
</dbReference>
<dbReference type="Proteomes" id="UP000265140">
    <property type="component" value="Chromosome 20"/>
</dbReference>
<evidence type="ECO:0000256" key="6">
    <source>
        <dbReference type="ARBA" id="ARBA00023065"/>
    </source>
</evidence>
<keyword evidence="6 8" id="KW-0406">Ion transport</keyword>
<keyword evidence="10" id="KW-1185">Reference proteome</keyword>
<dbReference type="InterPro" id="IPR000272">
    <property type="entry name" value="Ion-transport_regulator_FXYD"/>
</dbReference>
<dbReference type="GO" id="GO:0006811">
    <property type="term" value="P:monoatomic ion transport"/>
    <property type="evidence" value="ECO:0007669"/>
    <property type="project" value="UniProtKB-KW"/>
</dbReference>
<dbReference type="PROSITE" id="PS01310">
    <property type="entry name" value="FXYD"/>
    <property type="match status" value="1"/>
</dbReference>
<comment type="subcellular location">
    <subcellularLocation>
        <location evidence="1">Membrane</location>
        <topology evidence="1">Single-pass membrane protein</topology>
    </subcellularLocation>
</comment>
<dbReference type="InterPro" id="IPR047297">
    <property type="entry name" value="FXYD_motif"/>
</dbReference>
<evidence type="ECO:0000256" key="4">
    <source>
        <dbReference type="ARBA" id="ARBA00022692"/>
    </source>
</evidence>
<evidence type="ECO:0000256" key="3">
    <source>
        <dbReference type="ARBA" id="ARBA00022448"/>
    </source>
</evidence>
<dbReference type="GeneTree" id="ENSGT00980000198720"/>
<dbReference type="AlphaFoldDB" id="A0A3P8Z295"/>
<proteinExistence type="inferred from homology"/>
<keyword evidence="5 8" id="KW-1133">Transmembrane helix</keyword>
<dbReference type="PANTHER" id="PTHR14132:SF22">
    <property type="entry name" value="FXYD DOMAIN-CONTAINING ION TRANSPORT REGULATOR"/>
    <property type="match status" value="1"/>
</dbReference>
<evidence type="ECO:0000256" key="7">
    <source>
        <dbReference type="ARBA" id="ARBA00023136"/>
    </source>
</evidence>
<evidence type="ECO:0000313" key="9">
    <source>
        <dbReference type="Ensembl" id="ENSELUP00000022870.2"/>
    </source>
</evidence>
<evidence type="ECO:0000313" key="10">
    <source>
        <dbReference type="Proteomes" id="UP000265140"/>
    </source>
</evidence>